<accession>A0A5M6IZX5</accession>
<dbReference type="EMBL" id="VWPK01000004">
    <property type="protein sequence ID" value="KAA5613904.1"/>
    <property type="molecule type" value="Genomic_DNA"/>
</dbReference>
<feature type="transmembrane region" description="Helical" evidence="1">
    <location>
        <begin position="69"/>
        <end position="87"/>
    </location>
</feature>
<evidence type="ECO:0000313" key="2">
    <source>
        <dbReference type="EMBL" id="KAA5613904.1"/>
    </source>
</evidence>
<name>A0A5M6IZX5_9PROT</name>
<keyword evidence="3" id="KW-1185">Reference proteome</keyword>
<dbReference type="AlphaFoldDB" id="A0A5M6IZX5"/>
<proteinExistence type="predicted"/>
<keyword evidence="1" id="KW-0812">Transmembrane</keyword>
<dbReference type="RefSeq" id="WP_150039288.1">
    <property type="nucleotide sequence ID" value="NZ_OW485601.1"/>
</dbReference>
<dbReference type="OrthoDB" id="7238679at2"/>
<feature type="transmembrane region" description="Helical" evidence="1">
    <location>
        <begin position="396"/>
        <end position="412"/>
    </location>
</feature>
<protein>
    <submittedName>
        <fullName evidence="2">Uncharacterized protein</fullName>
    </submittedName>
</protein>
<gene>
    <name evidence="2" type="ORF">F1189_03775</name>
</gene>
<feature type="transmembrane region" description="Helical" evidence="1">
    <location>
        <begin position="119"/>
        <end position="147"/>
    </location>
</feature>
<keyword evidence="1" id="KW-0472">Membrane</keyword>
<feature type="transmembrane region" description="Helical" evidence="1">
    <location>
        <begin position="167"/>
        <end position="185"/>
    </location>
</feature>
<feature type="transmembrane region" description="Helical" evidence="1">
    <location>
        <begin position="337"/>
        <end position="357"/>
    </location>
</feature>
<evidence type="ECO:0000256" key="1">
    <source>
        <dbReference type="SAM" id="Phobius"/>
    </source>
</evidence>
<dbReference type="Proteomes" id="UP000325255">
    <property type="component" value="Unassembled WGS sequence"/>
</dbReference>
<feature type="transmembrane region" description="Helical" evidence="1">
    <location>
        <begin position="364"/>
        <end position="384"/>
    </location>
</feature>
<keyword evidence="1" id="KW-1133">Transmembrane helix</keyword>
<feature type="transmembrane region" description="Helical" evidence="1">
    <location>
        <begin position="24"/>
        <end position="49"/>
    </location>
</feature>
<comment type="caution">
    <text evidence="2">The sequence shown here is derived from an EMBL/GenBank/DDBJ whole genome shotgun (WGS) entry which is preliminary data.</text>
</comment>
<reference evidence="2 3" key="1">
    <citation type="submission" date="2019-09" db="EMBL/GenBank/DDBJ databases">
        <title>Genome sequence of Rhodovastum atsumiense, a diverse member of the Acetobacteraceae family of non-sulfur purple photosynthetic bacteria.</title>
        <authorList>
            <person name="Meyer T."/>
            <person name="Kyndt J."/>
        </authorList>
    </citation>
    <scope>NUCLEOTIDE SEQUENCE [LARGE SCALE GENOMIC DNA]</scope>
    <source>
        <strain evidence="2 3">DSM 21279</strain>
    </source>
</reference>
<evidence type="ECO:0000313" key="3">
    <source>
        <dbReference type="Proteomes" id="UP000325255"/>
    </source>
</evidence>
<sequence length="437" mass="46386">MVFSDTGTYISQMLEYHLGWDRPVFYSMFLLASHWTLTTWISIFVQGVLVVSTLDLARRTIGGAHDGRGFLAILLVLAIATGLPWCAAQIMPDVFTGLLPLLLAMLVLVPERLGPAGRWWVTLFGAFVVAVHQSNLPLCLALLGVLLPLRRRLGATGPLGPGERLRIGLVPALAVAALLAMNLAGHGRLSLSPYGNVFLLARVIYDGPGLRTLQRDCPDAGWRLCATLDRPMPLLSDDFLWAADSPLARAGGAVAVSAEADAIILRSLRAEPGAVIAAAAGNTVRQLASFRTGDGLEPWPATVTPVVLRNFPRFERTAYLNSQQTQGRLVVPEALGVLHQAAALLGIAATLLGGILAARRGHPAAGLCLAVLVGVLVNAAVTGALSAPHDRYESRMAWLTLFAPMLGLALLWRRSGTGLAPLFLQAASEAPTRVGPS</sequence>
<organism evidence="2 3">
    <name type="scientific">Rhodovastum atsumiense</name>
    <dbReference type="NCBI Taxonomy" id="504468"/>
    <lineage>
        <taxon>Bacteria</taxon>
        <taxon>Pseudomonadati</taxon>
        <taxon>Pseudomonadota</taxon>
        <taxon>Alphaproteobacteria</taxon>
        <taxon>Acetobacterales</taxon>
        <taxon>Acetobacteraceae</taxon>
        <taxon>Rhodovastum</taxon>
    </lineage>
</organism>